<dbReference type="Pfam" id="PF00571">
    <property type="entry name" value="CBS"/>
    <property type="match status" value="2"/>
</dbReference>
<comment type="caution">
    <text evidence="4">The sequence shown here is derived from an EMBL/GenBank/DDBJ whole genome shotgun (WGS) entry which is preliminary data.</text>
</comment>
<evidence type="ECO:0000259" key="3">
    <source>
        <dbReference type="PROSITE" id="PS51371"/>
    </source>
</evidence>
<dbReference type="SUPFAM" id="SSF54631">
    <property type="entry name" value="CBS-domain pair"/>
    <property type="match status" value="1"/>
</dbReference>
<protein>
    <recommendedName>
        <fullName evidence="3">CBS domain-containing protein</fullName>
    </recommendedName>
</protein>
<feature type="domain" description="CBS" evidence="3">
    <location>
        <begin position="65"/>
        <end position="122"/>
    </location>
</feature>
<dbReference type="AlphaFoldDB" id="M0CDI3"/>
<evidence type="ECO:0000256" key="2">
    <source>
        <dbReference type="PROSITE-ProRule" id="PRU00703"/>
    </source>
</evidence>
<dbReference type="Proteomes" id="UP000011626">
    <property type="component" value="Unassembled WGS sequence"/>
</dbReference>
<dbReference type="InterPro" id="IPR046342">
    <property type="entry name" value="CBS_dom_sf"/>
</dbReference>
<accession>M0CDI3</accession>
<dbReference type="InterPro" id="IPR051257">
    <property type="entry name" value="Diverse_CBS-Domain"/>
</dbReference>
<dbReference type="RefSeq" id="WP_006885976.1">
    <property type="nucleotide sequence ID" value="NZ_AOIU01000048.1"/>
</dbReference>
<dbReference type="PANTHER" id="PTHR43080">
    <property type="entry name" value="CBS DOMAIN-CONTAINING PROTEIN CBSX3, MITOCHONDRIAL"/>
    <property type="match status" value="1"/>
</dbReference>
<name>M0CDI3_9EURY</name>
<dbReference type="OrthoDB" id="43333at2157"/>
<reference evidence="4 5" key="1">
    <citation type="journal article" date="2014" name="PLoS Genet.">
        <title>Phylogenetically driven sequencing of extremely halophilic archaea reveals strategies for static and dynamic osmo-response.</title>
        <authorList>
            <person name="Becker E.A."/>
            <person name="Seitzer P.M."/>
            <person name="Tritt A."/>
            <person name="Larsen D."/>
            <person name="Krusor M."/>
            <person name="Yao A.I."/>
            <person name="Wu D."/>
            <person name="Madern D."/>
            <person name="Eisen J.A."/>
            <person name="Darling A.E."/>
            <person name="Facciotti M.T."/>
        </authorList>
    </citation>
    <scope>NUCLEOTIDE SEQUENCE [LARGE SCALE GENOMIC DNA]</scope>
    <source>
        <strain evidence="4 5">2-9-1</strain>
    </source>
</reference>
<evidence type="ECO:0000313" key="5">
    <source>
        <dbReference type="Proteomes" id="UP000011626"/>
    </source>
</evidence>
<evidence type="ECO:0000313" key="4">
    <source>
        <dbReference type="EMBL" id="ELZ19929.1"/>
    </source>
</evidence>
<dbReference type="PANTHER" id="PTHR43080:SF2">
    <property type="entry name" value="CBS DOMAIN-CONTAINING PROTEIN"/>
    <property type="match status" value="1"/>
</dbReference>
<evidence type="ECO:0000256" key="1">
    <source>
        <dbReference type="ARBA" id="ARBA00023122"/>
    </source>
</evidence>
<keyword evidence="5" id="KW-1185">Reference proteome</keyword>
<organism evidence="4 5">
    <name type="scientific">Halosimplex carlsbadense 2-9-1</name>
    <dbReference type="NCBI Taxonomy" id="797114"/>
    <lineage>
        <taxon>Archaea</taxon>
        <taxon>Methanobacteriati</taxon>
        <taxon>Methanobacteriota</taxon>
        <taxon>Stenosarchaea group</taxon>
        <taxon>Halobacteria</taxon>
        <taxon>Halobacteriales</taxon>
        <taxon>Haloarculaceae</taxon>
        <taxon>Halosimplex</taxon>
    </lineage>
</organism>
<dbReference type="EMBL" id="AOIU01000048">
    <property type="protein sequence ID" value="ELZ19929.1"/>
    <property type="molecule type" value="Genomic_DNA"/>
</dbReference>
<dbReference type="STRING" id="797114.C475_21564"/>
<sequence length="134" mass="14482">MVAEDVVTVQRDTPVRTAVAKMSDSDVGSVVVVDDRQPVGVLTDRTIALALEDQPNVADRSAEELTDGKLITVDASTTIFEALQLMNDEGIRRLPVVDDDGRLQGIVTLDDALVLLANELDKIASTVREQSPRL</sequence>
<gene>
    <name evidence="4" type="ORF">C475_21564</name>
</gene>
<dbReference type="eggNOG" id="arCOG00606">
    <property type="taxonomic scope" value="Archaea"/>
</dbReference>
<dbReference type="SMART" id="SM00116">
    <property type="entry name" value="CBS"/>
    <property type="match status" value="2"/>
</dbReference>
<feature type="domain" description="CBS" evidence="3">
    <location>
        <begin position="1"/>
        <end position="60"/>
    </location>
</feature>
<dbReference type="InterPro" id="IPR000644">
    <property type="entry name" value="CBS_dom"/>
</dbReference>
<dbReference type="Gene3D" id="3.10.580.10">
    <property type="entry name" value="CBS-domain"/>
    <property type="match status" value="1"/>
</dbReference>
<proteinExistence type="predicted"/>
<dbReference type="PROSITE" id="PS51371">
    <property type="entry name" value="CBS"/>
    <property type="match status" value="2"/>
</dbReference>
<keyword evidence="1 2" id="KW-0129">CBS domain</keyword>